<proteinExistence type="predicted"/>
<protein>
    <submittedName>
        <fullName evidence="1">Uncharacterized protein</fullName>
    </submittedName>
</protein>
<dbReference type="RefSeq" id="XP_007509091.1">
    <property type="nucleotide sequence ID" value="XM_007509029.1"/>
</dbReference>
<reference evidence="1 2" key="1">
    <citation type="submission" date="2011-10" db="EMBL/GenBank/DDBJ databases">
        <authorList>
            <person name="Genoscope - CEA"/>
        </authorList>
    </citation>
    <scope>NUCLEOTIDE SEQUENCE [LARGE SCALE GENOMIC DNA]</scope>
    <source>
        <strain evidence="1 2">RCC 1105</strain>
    </source>
</reference>
<evidence type="ECO:0000313" key="1">
    <source>
        <dbReference type="EMBL" id="CCO19548.1"/>
    </source>
</evidence>
<dbReference type="Proteomes" id="UP000198341">
    <property type="component" value="Chromosome 14"/>
</dbReference>
<evidence type="ECO:0000313" key="2">
    <source>
        <dbReference type="Proteomes" id="UP000198341"/>
    </source>
</evidence>
<dbReference type="EMBL" id="FO082265">
    <property type="protein sequence ID" value="CCO19548.1"/>
    <property type="molecule type" value="Genomic_DNA"/>
</dbReference>
<gene>
    <name evidence="1" type="ordered locus">Bathy14g03090</name>
</gene>
<dbReference type="GeneID" id="19011925"/>
<keyword evidence="2" id="KW-1185">Reference proteome</keyword>
<organism evidence="1 2">
    <name type="scientific">Bathycoccus prasinos</name>
    <dbReference type="NCBI Taxonomy" id="41875"/>
    <lineage>
        <taxon>Eukaryota</taxon>
        <taxon>Viridiplantae</taxon>
        <taxon>Chlorophyta</taxon>
        <taxon>Mamiellophyceae</taxon>
        <taxon>Mamiellales</taxon>
        <taxon>Bathycoccaceae</taxon>
        <taxon>Bathycoccus</taxon>
    </lineage>
</organism>
<accession>K8FCJ0</accession>
<dbReference type="AlphaFoldDB" id="K8FCJ0"/>
<sequence length="52" mass="6009">MDEAHLLSLTSNIGIRQNNVYVKDSQCLGILFEFLLYETFSSSFCSKKLYKI</sequence>
<name>K8FCJ0_9CHLO</name>
<dbReference type="KEGG" id="bpg:Bathy14g03090"/>